<dbReference type="SUPFAM" id="SSF46894">
    <property type="entry name" value="C-terminal effector domain of the bipartite response regulators"/>
    <property type="match status" value="1"/>
</dbReference>
<dbReference type="InterPro" id="IPR011006">
    <property type="entry name" value="CheY-like_superfamily"/>
</dbReference>
<dbReference type="InterPro" id="IPR016032">
    <property type="entry name" value="Sig_transdc_resp-reg_C-effctor"/>
</dbReference>
<evidence type="ECO:0000256" key="3">
    <source>
        <dbReference type="ARBA" id="ARBA00023012"/>
    </source>
</evidence>
<dbReference type="PROSITE" id="PS50110">
    <property type="entry name" value="RESPONSE_REGULATORY"/>
    <property type="match status" value="1"/>
</dbReference>
<dbReference type="PANTHER" id="PTHR48111">
    <property type="entry name" value="REGULATOR OF RPOS"/>
    <property type="match status" value="1"/>
</dbReference>
<evidence type="ECO:0000259" key="10">
    <source>
        <dbReference type="PROSITE" id="PS50110"/>
    </source>
</evidence>
<dbReference type="Gene3D" id="3.40.50.2300">
    <property type="match status" value="1"/>
</dbReference>
<feature type="domain" description="OmpR/PhoB-type" evidence="11">
    <location>
        <begin position="147"/>
        <end position="247"/>
    </location>
</feature>
<dbReference type="PROSITE" id="PS51755">
    <property type="entry name" value="OMPR_PHOB"/>
    <property type="match status" value="1"/>
</dbReference>
<dbReference type="InterPro" id="IPR036388">
    <property type="entry name" value="WH-like_DNA-bd_sf"/>
</dbReference>
<protein>
    <recommendedName>
        <fullName evidence="1">Stage 0 sporulation protein A homolog</fullName>
    </recommendedName>
</protein>
<dbReference type="EMBL" id="FLUN01000001">
    <property type="protein sequence ID" value="SBV93311.1"/>
    <property type="molecule type" value="Genomic_DNA"/>
</dbReference>
<evidence type="ECO:0000256" key="6">
    <source>
        <dbReference type="ARBA" id="ARBA00023163"/>
    </source>
</evidence>
<dbReference type="Gene3D" id="1.10.10.10">
    <property type="entry name" value="Winged helix-like DNA-binding domain superfamily/Winged helix DNA-binding domain"/>
    <property type="match status" value="1"/>
</dbReference>
<dbReference type="SMART" id="SM00862">
    <property type="entry name" value="Trans_reg_C"/>
    <property type="match status" value="1"/>
</dbReference>
<comment type="function">
    <text evidence="7">May play the central regulatory role in sporulation. It may be an element of the effector pathway responsible for the activation of sporulation genes in response to nutritional stress. Spo0A may act in concert with spo0H (a sigma factor) to control the expression of some genes that are critical to the sporulation process.</text>
</comment>
<dbReference type="CDD" id="cd00383">
    <property type="entry name" value="trans_reg_C"/>
    <property type="match status" value="1"/>
</dbReference>
<dbReference type="SMART" id="SM00448">
    <property type="entry name" value="REC"/>
    <property type="match status" value="1"/>
</dbReference>
<organism evidence="12">
    <name type="scientific">uncultured Eubacteriales bacterium</name>
    <dbReference type="NCBI Taxonomy" id="172733"/>
    <lineage>
        <taxon>Bacteria</taxon>
        <taxon>Bacillati</taxon>
        <taxon>Bacillota</taxon>
        <taxon>Clostridia</taxon>
        <taxon>Eubacteriales</taxon>
        <taxon>environmental samples</taxon>
    </lineage>
</organism>
<dbReference type="InterPro" id="IPR039420">
    <property type="entry name" value="WalR-like"/>
</dbReference>
<evidence type="ECO:0000256" key="4">
    <source>
        <dbReference type="ARBA" id="ARBA00023015"/>
    </source>
</evidence>
<dbReference type="Gene3D" id="6.10.250.690">
    <property type="match status" value="1"/>
</dbReference>
<dbReference type="GO" id="GO:0000976">
    <property type="term" value="F:transcription cis-regulatory region binding"/>
    <property type="evidence" value="ECO:0007669"/>
    <property type="project" value="TreeGrafter"/>
</dbReference>
<dbReference type="GO" id="GO:0032993">
    <property type="term" value="C:protein-DNA complex"/>
    <property type="evidence" value="ECO:0007669"/>
    <property type="project" value="TreeGrafter"/>
</dbReference>
<dbReference type="AlphaFoldDB" id="A0A212J1J5"/>
<proteinExistence type="predicted"/>
<feature type="DNA-binding region" description="OmpR/PhoB-type" evidence="9">
    <location>
        <begin position="147"/>
        <end position="247"/>
    </location>
</feature>
<evidence type="ECO:0000256" key="1">
    <source>
        <dbReference type="ARBA" id="ARBA00018672"/>
    </source>
</evidence>
<keyword evidence="6" id="KW-0804">Transcription</keyword>
<dbReference type="InterPro" id="IPR001867">
    <property type="entry name" value="OmpR/PhoB-type_DNA-bd"/>
</dbReference>
<sequence>METLTCHPKEERMGKRILIVEDEKNIVDILGFNLIREGYETLEAYDGQAGLQLALEQDPDLVLLDLMLPKLNGFDVCRGLRSAGRSTPVIMLTAREEENDKVLGLELGADDYITKPFSMRELLARVKANIRRSGMAEVHAVNPAQAGGRLGLGRVAIDQERLTAYKDGKPLDLTQREYELLKFLALQPGKVFSREALMENVWNYEGYVGDVRAVDVAVRRLREKIEDDPACPVFIVTRRGLGYLFSV</sequence>
<reference evidence="12" key="1">
    <citation type="submission" date="2016-04" db="EMBL/GenBank/DDBJ databases">
        <authorList>
            <person name="Evans L.H."/>
            <person name="Alamgir A."/>
            <person name="Owens N."/>
            <person name="Weber N.D."/>
            <person name="Virtaneva K."/>
            <person name="Barbian K."/>
            <person name="Babar A."/>
            <person name="Rosenke K."/>
        </authorList>
    </citation>
    <scope>NUCLEOTIDE SEQUENCE</scope>
    <source>
        <strain evidence="12">86</strain>
    </source>
</reference>
<dbReference type="SUPFAM" id="SSF52172">
    <property type="entry name" value="CheY-like"/>
    <property type="match status" value="1"/>
</dbReference>
<dbReference type="FunFam" id="1.10.10.10:FF:000018">
    <property type="entry name" value="DNA-binding response regulator ResD"/>
    <property type="match status" value="1"/>
</dbReference>
<gene>
    <name evidence="12" type="primary">phoB</name>
    <name evidence="12" type="ORF">KL86CLO1_10363</name>
</gene>
<dbReference type="Pfam" id="PF00486">
    <property type="entry name" value="Trans_reg_C"/>
    <property type="match status" value="1"/>
</dbReference>
<dbReference type="PANTHER" id="PTHR48111:SF40">
    <property type="entry name" value="PHOSPHATE REGULON TRANSCRIPTIONAL REGULATORY PROTEIN PHOB"/>
    <property type="match status" value="1"/>
</dbReference>
<keyword evidence="2 8" id="KW-0597">Phosphoprotein</keyword>
<feature type="domain" description="Response regulatory" evidence="10">
    <location>
        <begin position="16"/>
        <end position="130"/>
    </location>
</feature>
<evidence type="ECO:0000259" key="11">
    <source>
        <dbReference type="PROSITE" id="PS51755"/>
    </source>
</evidence>
<evidence type="ECO:0000313" key="12">
    <source>
        <dbReference type="EMBL" id="SBV93311.1"/>
    </source>
</evidence>
<feature type="modified residue" description="4-aspartylphosphate" evidence="8">
    <location>
        <position position="65"/>
    </location>
</feature>
<keyword evidence="4" id="KW-0805">Transcription regulation</keyword>
<evidence type="ECO:0000256" key="2">
    <source>
        <dbReference type="ARBA" id="ARBA00022553"/>
    </source>
</evidence>
<name>A0A212J1J5_9FIRM</name>
<keyword evidence="5 9" id="KW-0238">DNA-binding</keyword>
<evidence type="ECO:0000256" key="5">
    <source>
        <dbReference type="ARBA" id="ARBA00023125"/>
    </source>
</evidence>
<dbReference type="GO" id="GO:0000156">
    <property type="term" value="F:phosphorelay response regulator activity"/>
    <property type="evidence" value="ECO:0007669"/>
    <property type="project" value="TreeGrafter"/>
</dbReference>
<evidence type="ECO:0000256" key="9">
    <source>
        <dbReference type="PROSITE-ProRule" id="PRU01091"/>
    </source>
</evidence>
<evidence type="ECO:0000256" key="8">
    <source>
        <dbReference type="PROSITE-ProRule" id="PRU00169"/>
    </source>
</evidence>
<dbReference type="FunFam" id="3.40.50.2300:FF:000001">
    <property type="entry name" value="DNA-binding response regulator PhoB"/>
    <property type="match status" value="1"/>
</dbReference>
<keyword evidence="3" id="KW-0902">Two-component regulatory system</keyword>
<dbReference type="GO" id="GO:0005829">
    <property type="term" value="C:cytosol"/>
    <property type="evidence" value="ECO:0007669"/>
    <property type="project" value="TreeGrafter"/>
</dbReference>
<dbReference type="Pfam" id="PF00072">
    <property type="entry name" value="Response_reg"/>
    <property type="match status" value="1"/>
</dbReference>
<evidence type="ECO:0000256" key="7">
    <source>
        <dbReference type="ARBA" id="ARBA00024867"/>
    </source>
</evidence>
<dbReference type="GO" id="GO:0006355">
    <property type="term" value="P:regulation of DNA-templated transcription"/>
    <property type="evidence" value="ECO:0007669"/>
    <property type="project" value="InterPro"/>
</dbReference>
<accession>A0A212J1J5</accession>
<dbReference type="InterPro" id="IPR001789">
    <property type="entry name" value="Sig_transdc_resp-reg_receiver"/>
</dbReference>